<feature type="transmembrane region" description="Helical" evidence="7">
    <location>
        <begin position="57"/>
        <end position="74"/>
    </location>
</feature>
<dbReference type="InterPro" id="IPR003362">
    <property type="entry name" value="Bact_transf"/>
</dbReference>
<evidence type="ECO:0000256" key="4">
    <source>
        <dbReference type="ARBA" id="ARBA00022692"/>
    </source>
</evidence>
<feature type="transmembrane region" description="Helical" evidence="7">
    <location>
        <begin position="86"/>
        <end position="105"/>
    </location>
</feature>
<accession>A0ABV1D9B6</accession>
<dbReference type="Pfam" id="PF02397">
    <property type="entry name" value="Bac_transf"/>
    <property type="match status" value="1"/>
</dbReference>
<gene>
    <name evidence="9" type="ORF">WMQ36_18595</name>
</gene>
<dbReference type="EC" id="2.7.8.-" evidence="9"/>
<evidence type="ECO:0000256" key="5">
    <source>
        <dbReference type="ARBA" id="ARBA00022989"/>
    </source>
</evidence>
<comment type="caution">
    <text evidence="9">The sequence shown here is derived from an EMBL/GenBank/DDBJ whole genome shotgun (WGS) entry which is preliminary data.</text>
</comment>
<evidence type="ECO:0000259" key="8">
    <source>
        <dbReference type="Pfam" id="PF02397"/>
    </source>
</evidence>
<keyword evidence="10" id="KW-1185">Reference proteome</keyword>
<reference evidence="9 10" key="1">
    <citation type="submission" date="2024-03" db="EMBL/GenBank/DDBJ databases">
        <title>Human intestinal bacterial collection.</title>
        <authorList>
            <person name="Pauvert C."/>
            <person name="Hitch T.C.A."/>
            <person name="Clavel T."/>
        </authorList>
    </citation>
    <scope>NUCLEOTIDE SEQUENCE [LARGE SCALE GENOMIC DNA]</scope>
    <source>
        <strain evidence="9 10">CLA-SR-H021</strain>
    </source>
</reference>
<evidence type="ECO:0000256" key="1">
    <source>
        <dbReference type="ARBA" id="ARBA00004141"/>
    </source>
</evidence>
<evidence type="ECO:0000256" key="6">
    <source>
        <dbReference type="ARBA" id="ARBA00023136"/>
    </source>
</evidence>
<keyword evidence="6 7" id="KW-0472">Membrane</keyword>
<dbReference type="GO" id="GO:0016740">
    <property type="term" value="F:transferase activity"/>
    <property type="evidence" value="ECO:0007669"/>
    <property type="project" value="UniProtKB-KW"/>
</dbReference>
<keyword evidence="5 7" id="KW-1133">Transmembrane helix</keyword>
<evidence type="ECO:0000313" key="10">
    <source>
        <dbReference type="Proteomes" id="UP001454086"/>
    </source>
</evidence>
<comment type="subcellular location">
    <subcellularLocation>
        <location evidence="1">Membrane</location>
        <topology evidence="1">Multi-pass membrane protein</topology>
    </subcellularLocation>
</comment>
<keyword evidence="4 7" id="KW-0812">Transmembrane</keyword>
<keyword evidence="3 9" id="KW-0808">Transferase</keyword>
<organism evidence="9 10">
    <name type="scientific">Enterocloster hominis</name>
    <name type="common">ex Hitch et al. 2024</name>
    <dbReference type="NCBI Taxonomy" id="1917870"/>
    <lineage>
        <taxon>Bacteria</taxon>
        <taxon>Bacillati</taxon>
        <taxon>Bacillota</taxon>
        <taxon>Clostridia</taxon>
        <taxon>Lachnospirales</taxon>
        <taxon>Lachnospiraceae</taxon>
        <taxon>Enterocloster</taxon>
    </lineage>
</organism>
<sequence length="470" mass="54072">MEKKKINSRQFEQYKRIVKFLSSSVIVLLELAIYYYVWMNYYNKHMTVAFWRRGNWLITGEYLVLSLILHRLYGGLRVGIFKYWNLVYSHMISILGVNLFSYVQVVLFDKKMHNPTAIIVMTVVDLVAVMIWAYAFKKLYLFLFPRRRLLLVYGINPMFHLLNRIDTREDKYEIAMKISIDDGIDKIIGLAEDYDGVIIGDISAGSRNQLVKLCYANNIRSYTVPKVSDILLRSSVELNIFDSPLYLSRNCDGLALDQAVIKRVMDIVVASLMLVVSCPFFGIIAALIKGTDGGPVFYMQKRLTKDGKIFSIYKFRTMVVDAESKSGPVKAGEKDSRVLPVGRFLRATRLDELPQLINILKGDMSLVGPRPERPELAKVITQNIPEFTYRLKVKAGLTGYAQIYGRYCTTSYDKLKLDLTYIRRYSVWLDLQLILMTIKVLFMRESTDGFEDGKWEDPALKGIDGKENEG</sequence>
<name>A0ABV1D9B6_9FIRM</name>
<dbReference type="RefSeq" id="WP_008726275.1">
    <property type="nucleotide sequence ID" value="NZ_JBBMFM010000082.1"/>
</dbReference>
<dbReference type="PANTHER" id="PTHR30576:SF0">
    <property type="entry name" value="UNDECAPRENYL-PHOSPHATE N-ACETYLGALACTOSAMINYL 1-PHOSPHATE TRANSFERASE-RELATED"/>
    <property type="match status" value="1"/>
</dbReference>
<dbReference type="EMBL" id="JBBMFM010000082">
    <property type="protein sequence ID" value="MEQ2426982.1"/>
    <property type="molecule type" value="Genomic_DNA"/>
</dbReference>
<evidence type="ECO:0000256" key="2">
    <source>
        <dbReference type="ARBA" id="ARBA00006464"/>
    </source>
</evidence>
<feature type="transmembrane region" description="Helical" evidence="7">
    <location>
        <begin position="267"/>
        <end position="288"/>
    </location>
</feature>
<feature type="domain" description="Bacterial sugar transferase" evidence="8">
    <location>
        <begin position="262"/>
        <end position="442"/>
    </location>
</feature>
<comment type="similarity">
    <text evidence="2">Belongs to the bacterial sugar transferase family.</text>
</comment>
<proteinExistence type="inferred from homology"/>
<feature type="transmembrane region" description="Helical" evidence="7">
    <location>
        <begin position="20"/>
        <end position="37"/>
    </location>
</feature>
<protein>
    <submittedName>
        <fullName evidence="9">Sugar transferase</fullName>
        <ecNumber evidence="9">2.7.8.-</ecNumber>
    </submittedName>
</protein>
<evidence type="ECO:0000256" key="3">
    <source>
        <dbReference type="ARBA" id="ARBA00022679"/>
    </source>
</evidence>
<evidence type="ECO:0000313" key="9">
    <source>
        <dbReference type="EMBL" id="MEQ2426982.1"/>
    </source>
</evidence>
<dbReference type="PANTHER" id="PTHR30576">
    <property type="entry name" value="COLANIC BIOSYNTHESIS UDP-GLUCOSE LIPID CARRIER TRANSFERASE"/>
    <property type="match status" value="1"/>
</dbReference>
<dbReference type="InterPro" id="IPR017475">
    <property type="entry name" value="EPS_sugar_tfrase"/>
</dbReference>
<dbReference type="Proteomes" id="UP001454086">
    <property type="component" value="Unassembled WGS sequence"/>
</dbReference>
<dbReference type="NCBIfam" id="TIGR03025">
    <property type="entry name" value="EPS_sugtrans"/>
    <property type="match status" value="1"/>
</dbReference>
<evidence type="ECO:0000256" key="7">
    <source>
        <dbReference type="SAM" id="Phobius"/>
    </source>
</evidence>
<feature type="transmembrane region" description="Helical" evidence="7">
    <location>
        <begin position="117"/>
        <end position="136"/>
    </location>
</feature>